<keyword evidence="3 5" id="KW-1133">Transmembrane helix</keyword>
<evidence type="ECO:0000313" key="7">
    <source>
        <dbReference type="Proteomes" id="UP001597101"/>
    </source>
</evidence>
<keyword evidence="4 5" id="KW-0472">Membrane</keyword>
<evidence type="ECO:0000256" key="5">
    <source>
        <dbReference type="SAM" id="Phobius"/>
    </source>
</evidence>
<gene>
    <name evidence="6" type="ORF">ACFQ14_10305</name>
</gene>
<feature type="transmembrane region" description="Helical" evidence="5">
    <location>
        <begin position="185"/>
        <end position="213"/>
    </location>
</feature>
<dbReference type="InterPro" id="IPR059112">
    <property type="entry name" value="CysZ/EI24"/>
</dbReference>
<dbReference type="Proteomes" id="UP001597101">
    <property type="component" value="Unassembled WGS sequence"/>
</dbReference>
<evidence type="ECO:0000256" key="2">
    <source>
        <dbReference type="ARBA" id="ARBA00022692"/>
    </source>
</evidence>
<evidence type="ECO:0000256" key="1">
    <source>
        <dbReference type="ARBA" id="ARBA00004141"/>
    </source>
</evidence>
<organism evidence="6 7">
    <name type="scientific">Pseudahrensia aquimaris</name>
    <dbReference type="NCBI Taxonomy" id="744461"/>
    <lineage>
        <taxon>Bacteria</taxon>
        <taxon>Pseudomonadati</taxon>
        <taxon>Pseudomonadota</taxon>
        <taxon>Alphaproteobacteria</taxon>
        <taxon>Hyphomicrobiales</taxon>
        <taxon>Ahrensiaceae</taxon>
        <taxon>Pseudahrensia</taxon>
    </lineage>
</organism>
<evidence type="ECO:0000256" key="3">
    <source>
        <dbReference type="ARBA" id="ARBA00022989"/>
    </source>
</evidence>
<feature type="transmembrane region" description="Helical" evidence="5">
    <location>
        <begin position="21"/>
        <end position="49"/>
    </location>
</feature>
<dbReference type="Pfam" id="PF07264">
    <property type="entry name" value="EI24"/>
    <property type="match status" value="1"/>
</dbReference>
<comment type="subcellular location">
    <subcellularLocation>
        <location evidence="1">Membrane</location>
        <topology evidence="1">Multi-pass membrane protein</topology>
    </subcellularLocation>
</comment>
<comment type="caution">
    <text evidence="6">The sequence shown here is derived from an EMBL/GenBank/DDBJ whole genome shotgun (WGS) entry which is preliminary data.</text>
</comment>
<dbReference type="RefSeq" id="WP_377212648.1">
    <property type="nucleotide sequence ID" value="NZ_JBHTJV010000009.1"/>
</dbReference>
<reference evidence="7" key="1">
    <citation type="journal article" date="2019" name="Int. J. Syst. Evol. Microbiol.">
        <title>The Global Catalogue of Microorganisms (GCM) 10K type strain sequencing project: providing services to taxonomists for standard genome sequencing and annotation.</title>
        <authorList>
            <consortium name="The Broad Institute Genomics Platform"/>
            <consortium name="The Broad Institute Genome Sequencing Center for Infectious Disease"/>
            <person name="Wu L."/>
            <person name="Ma J."/>
        </authorList>
    </citation>
    <scope>NUCLEOTIDE SEQUENCE [LARGE SCALE GENOMIC DNA]</scope>
    <source>
        <strain evidence="7">CCUG 60023</strain>
    </source>
</reference>
<proteinExistence type="predicted"/>
<protein>
    <submittedName>
        <fullName evidence="6">Sulfate transporter family protein</fullName>
    </submittedName>
</protein>
<feature type="transmembrane region" description="Helical" evidence="5">
    <location>
        <begin position="61"/>
        <end position="90"/>
    </location>
</feature>
<evidence type="ECO:0000313" key="6">
    <source>
        <dbReference type="EMBL" id="MFD0916799.1"/>
    </source>
</evidence>
<dbReference type="EMBL" id="JBHTJV010000009">
    <property type="protein sequence ID" value="MFD0916799.1"/>
    <property type="molecule type" value="Genomic_DNA"/>
</dbReference>
<accession>A0ABW3FIZ1</accession>
<feature type="transmembrane region" description="Helical" evidence="5">
    <location>
        <begin position="123"/>
        <end position="151"/>
    </location>
</feature>
<dbReference type="NCBIfam" id="NF009407">
    <property type="entry name" value="PRK12768.1"/>
    <property type="match status" value="1"/>
</dbReference>
<keyword evidence="2 5" id="KW-0812">Transmembrane</keyword>
<keyword evidence="7" id="KW-1185">Reference proteome</keyword>
<name>A0ABW3FIZ1_9HYPH</name>
<sequence length="228" mass="24376">MLANAISRSVSQVFSAPFRAVLWKSIGLTIVLLIGLWFVLEALISTFLMPFLGPWPWVATALAWILGGGLLIAMGFLIAPVTSLFAGVFLDEVAEAVERTHYPKDPVGTPLALRQSVMIALRFFGLVILGNLAALILVLFFGLGVPVFFVVNGYLLGREYFQFAALRHVSVAQADAIRLQNGTPIFLGGLAIAALLAVPIVNLLTPLFAGALMTHVYKALAARSSVAA</sequence>
<evidence type="ECO:0000256" key="4">
    <source>
        <dbReference type="ARBA" id="ARBA00023136"/>
    </source>
</evidence>